<dbReference type="KEGG" id="pwu:A8O14_02675"/>
<dbReference type="EMBL" id="CP015922">
    <property type="protein sequence ID" value="ANI99091.1"/>
    <property type="molecule type" value="Genomic_DNA"/>
</dbReference>
<dbReference type="AlphaFoldDB" id="A0A191UDX9"/>
<keyword evidence="2" id="KW-1185">Reference proteome</keyword>
<reference evidence="2" key="1">
    <citation type="submission" date="2016-05" db="EMBL/GenBank/DDBJ databases">
        <title>Polynucleobacter sp. QLW-P1FAT50C-4 genome.</title>
        <authorList>
            <person name="Hahn M.W."/>
        </authorList>
    </citation>
    <scope>NUCLEOTIDE SEQUENCE [LARGE SCALE GENOMIC DNA]</scope>
    <source>
        <strain evidence="2">QLW-P1FAT50C-4</strain>
    </source>
</reference>
<proteinExistence type="predicted"/>
<dbReference type="STRING" id="1743168.A8O14_02675"/>
<dbReference type="Proteomes" id="UP000078463">
    <property type="component" value="Chromosome"/>
</dbReference>
<accession>A0A191UDX9</accession>
<name>A0A191UDX9_9BURK</name>
<sequence>MDYQEFSEKVKSLGMKRTEFVRYLGMSKNAYTKWSMDNRVPHLVGLHLDLLCKVATLLPDLDQYKANSEGSGDE</sequence>
<evidence type="ECO:0000313" key="2">
    <source>
        <dbReference type="Proteomes" id="UP000078463"/>
    </source>
</evidence>
<evidence type="ECO:0008006" key="3">
    <source>
        <dbReference type="Google" id="ProtNLM"/>
    </source>
</evidence>
<evidence type="ECO:0000313" key="1">
    <source>
        <dbReference type="EMBL" id="ANI99091.1"/>
    </source>
</evidence>
<protein>
    <recommendedName>
        <fullName evidence="3">HTH cro/C1-type domain-containing protein</fullName>
    </recommendedName>
</protein>
<gene>
    <name evidence="1" type="ORF">A8O14_02675</name>
</gene>
<organism evidence="1 2">
    <name type="scientific">Polynucleobacter wuianus</name>
    <dbReference type="NCBI Taxonomy" id="1743168"/>
    <lineage>
        <taxon>Bacteria</taxon>
        <taxon>Pseudomonadati</taxon>
        <taxon>Pseudomonadota</taxon>
        <taxon>Betaproteobacteria</taxon>
        <taxon>Burkholderiales</taxon>
        <taxon>Burkholderiaceae</taxon>
        <taxon>Polynucleobacter</taxon>
    </lineage>
</organism>